<organism evidence="1 2">
    <name type="scientific">Tissierella simiarum</name>
    <dbReference type="NCBI Taxonomy" id="2841534"/>
    <lineage>
        <taxon>Bacteria</taxon>
        <taxon>Bacillati</taxon>
        <taxon>Bacillota</taxon>
        <taxon>Tissierellia</taxon>
        <taxon>Tissierellales</taxon>
        <taxon>Tissierellaceae</taxon>
        <taxon>Tissierella</taxon>
    </lineage>
</organism>
<comment type="caution">
    <text evidence="1">The sequence shown here is derived from an EMBL/GenBank/DDBJ whole genome shotgun (WGS) entry which is preliminary data.</text>
</comment>
<dbReference type="Proteomes" id="UP000749471">
    <property type="component" value="Unassembled WGS sequence"/>
</dbReference>
<proteinExistence type="predicted"/>
<sequence length="66" mass="7206">MDFVVMPYSPNDNITPNFCIGQDCPQLDCNKVCGDCSTLCGADCPTLRCVGDFPCPPRMYPPLSTK</sequence>
<dbReference type="RefSeq" id="WP_216517572.1">
    <property type="nucleotide sequence ID" value="NZ_JAHLPM010000003.1"/>
</dbReference>
<name>A0ABS6E3U3_9FIRM</name>
<reference evidence="1 2" key="1">
    <citation type="submission" date="2021-06" db="EMBL/GenBank/DDBJ databases">
        <authorList>
            <person name="Sun Q."/>
            <person name="Li D."/>
        </authorList>
    </citation>
    <scope>NUCLEOTIDE SEQUENCE [LARGE SCALE GENOMIC DNA]</scope>
    <source>
        <strain evidence="1 2">MSJ-40</strain>
    </source>
</reference>
<gene>
    <name evidence="1" type="ORF">KQI42_05520</name>
</gene>
<accession>A0ABS6E3U3</accession>
<keyword evidence="2" id="KW-1185">Reference proteome</keyword>
<dbReference type="EMBL" id="JAHLPM010000003">
    <property type="protein sequence ID" value="MBU5437457.1"/>
    <property type="molecule type" value="Genomic_DNA"/>
</dbReference>
<evidence type="ECO:0000313" key="2">
    <source>
        <dbReference type="Proteomes" id="UP000749471"/>
    </source>
</evidence>
<evidence type="ECO:0000313" key="1">
    <source>
        <dbReference type="EMBL" id="MBU5437457.1"/>
    </source>
</evidence>
<protein>
    <recommendedName>
        <fullName evidence="3">4Fe-4S ferredoxin-type domain-containing protein</fullName>
    </recommendedName>
</protein>
<evidence type="ECO:0008006" key="3">
    <source>
        <dbReference type="Google" id="ProtNLM"/>
    </source>
</evidence>